<dbReference type="EMBL" id="JACHMH010000001">
    <property type="protein sequence ID" value="MBB4675165.1"/>
    <property type="molecule type" value="Genomic_DNA"/>
</dbReference>
<dbReference type="InterPro" id="IPR036278">
    <property type="entry name" value="Sialidase_sf"/>
</dbReference>
<evidence type="ECO:0000313" key="3">
    <source>
        <dbReference type="Proteomes" id="UP000533598"/>
    </source>
</evidence>
<evidence type="ECO:0000313" key="2">
    <source>
        <dbReference type="EMBL" id="MBB4675165.1"/>
    </source>
</evidence>
<dbReference type="Gene3D" id="2.120.10.10">
    <property type="match status" value="1"/>
</dbReference>
<keyword evidence="1" id="KW-0732">Signal</keyword>
<organism evidence="2 3">
    <name type="scientific">Crossiella cryophila</name>
    <dbReference type="NCBI Taxonomy" id="43355"/>
    <lineage>
        <taxon>Bacteria</taxon>
        <taxon>Bacillati</taxon>
        <taxon>Actinomycetota</taxon>
        <taxon>Actinomycetes</taxon>
        <taxon>Pseudonocardiales</taxon>
        <taxon>Pseudonocardiaceae</taxon>
        <taxon>Crossiella</taxon>
    </lineage>
</organism>
<proteinExistence type="predicted"/>
<gene>
    <name evidence="2" type="ORF">HNR67_001283</name>
</gene>
<evidence type="ECO:0000256" key="1">
    <source>
        <dbReference type="SAM" id="SignalP"/>
    </source>
</evidence>
<dbReference type="Pfam" id="PF15892">
    <property type="entry name" value="BNR_4"/>
    <property type="match status" value="1"/>
</dbReference>
<keyword evidence="3" id="KW-1185">Reference proteome</keyword>
<accession>A0A7W7C601</accession>
<name>A0A7W7C601_9PSEU</name>
<feature type="chain" id="PRO_5031164493" description="BNR repeat-containing family member" evidence="1">
    <location>
        <begin position="27"/>
        <end position="467"/>
    </location>
</feature>
<dbReference type="SUPFAM" id="SSF50939">
    <property type="entry name" value="Sialidases"/>
    <property type="match status" value="1"/>
</dbReference>
<sequence length="467" mass="51852">MTRTLRALLPLPLVAAVLATAPVASAAPEATPSKAAPQFSVMTPASTVASRTDRRPMAGAVYDKVSDQTIATWSGQHAHNYVQAYDHRKKTWTAPRQIADGESDPHNYPTIVQADDGYLLVFQGMHNKSLRVTRSPKPRSVEGAWTQATIAEGAAASYPMPFKTANGTIYVFFRETSQELDPSKPTDFRPMRYVVSTDNGRSWRNSEQLTGQRFAIGSTDRADNMDEIYIGQMRYEPASLTSRERVHIVYTLAGGGPEGNKHDRYHRNIYYAWFDPANRHFYSAAGRDLGTQIDDADQEQRLKIVETPVALPGGIKSPDYIQQVGVANGKPFTLWFETDNAGLWHNKAAVFENGKWTVTEVATGYRTREVERLDGNTWRVYATKDGKPNIETFLLRGGKQWSPETVISTPKPVQRVEVVIGFRDPARIIATGSSSDRDVKVADGDIYVAGLPQARCRLELPIIGCLF</sequence>
<protein>
    <recommendedName>
        <fullName evidence="4">BNR repeat-containing family member</fullName>
    </recommendedName>
</protein>
<dbReference type="AlphaFoldDB" id="A0A7W7C601"/>
<evidence type="ECO:0008006" key="4">
    <source>
        <dbReference type="Google" id="ProtNLM"/>
    </source>
</evidence>
<feature type="signal peptide" evidence="1">
    <location>
        <begin position="1"/>
        <end position="26"/>
    </location>
</feature>
<dbReference type="RefSeq" id="WP_185001182.1">
    <property type="nucleotide sequence ID" value="NZ_BAAAUI010000026.1"/>
</dbReference>
<dbReference type="CDD" id="cd15482">
    <property type="entry name" value="Sialidase_non-viral"/>
    <property type="match status" value="1"/>
</dbReference>
<comment type="caution">
    <text evidence="2">The sequence shown here is derived from an EMBL/GenBank/DDBJ whole genome shotgun (WGS) entry which is preliminary data.</text>
</comment>
<dbReference type="Proteomes" id="UP000533598">
    <property type="component" value="Unassembled WGS sequence"/>
</dbReference>
<reference evidence="2 3" key="1">
    <citation type="submission" date="2020-08" db="EMBL/GenBank/DDBJ databases">
        <title>Sequencing the genomes of 1000 actinobacteria strains.</title>
        <authorList>
            <person name="Klenk H.-P."/>
        </authorList>
    </citation>
    <scope>NUCLEOTIDE SEQUENCE [LARGE SCALE GENOMIC DNA]</scope>
    <source>
        <strain evidence="2 3">DSM 44230</strain>
    </source>
</reference>